<evidence type="ECO:0000313" key="2">
    <source>
        <dbReference type="Proteomes" id="UP001176941"/>
    </source>
</evidence>
<name>A0ABN8ZSG1_RANTA</name>
<evidence type="ECO:0000313" key="1">
    <source>
        <dbReference type="EMBL" id="CAI9175141.1"/>
    </source>
</evidence>
<dbReference type="Proteomes" id="UP001176941">
    <property type="component" value="Chromosome 4"/>
</dbReference>
<gene>
    <name evidence="1" type="ORF">MRATA1EN1_LOCUS24103</name>
</gene>
<accession>A0ABN8ZSG1</accession>
<protein>
    <submittedName>
        <fullName evidence="1">Uncharacterized protein</fullName>
    </submittedName>
</protein>
<keyword evidence="2" id="KW-1185">Reference proteome</keyword>
<dbReference type="EMBL" id="OX459940">
    <property type="protein sequence ID" value="CAI9175141.1"/>
    <property type="molecule type" value="Genomic_DNA"/>
</dbReference>
<organism evidence="1 2">
    <name type="scientific">Rangifer tarandus platyrhynchus</name>
    <name type="common">Svalbard reindeer</name>
    <dbReference type="NCBI Taxonomy" id="3082113"/>
    <lineage>
        <taxon>Eukaryota</taxon>
        <taxon>Metazoa</taxon>
        <taxon>Chordata</taxon>
        <taxon>Craniata</taxon>
        <taxon>Vertebrata</taxon>
        <taxon>Euteleostomi</taxon>
        <taxon>Mammalia</taxon>
        <taxon>Eutheria</taxon>
        <taxon>Laurasiatheria</taxon>
        <taxon>Artiodactyla</taxon>
        <taxon>Ruminantia</taxon>
        <taxon>Pecora</taxon>
        <taxon>Cervidae</taxon>
        <taxon>Odocoileinae</taxon>
        <taxon>Rangifer</taxon>
    </lineage>
</organism>
<proteinExistence type="predicted"/>
<sequence>MVCARRGFSLGVGLHLGVQTPTGSMLVVGALSVASEAAPHLRLKGVLRRSASCGDLSLDPCLLSPHSSMVRGLTSAYHSWILLGSSGHIVSLPLIPRAGIWEKSSYSLPAYLSTLSSFQSLTHVPLFATP</sequence>
<reference evidence="1" key="1">
    <citation type="submission" date="2023-04" db="EMBL/GenBank/DDBJ databases">
        <authorList>
            <consortium name="ELIXIR-Norway"/>
        </authorList>
    </citation>
    <scope>NUCLEOTIDE SEQUENCE [LARGE SCALE GENOMIC DNA]</scope>
</reference>